<feature type="binding site" evidence="6">
    <location>
        <position position="645"/>
    </location>
    <ligand>
        <name>ATP</name>
        <dbReference type="ChEBI" id="CHEBI:30616"/>
    </ligand>
</feature>
<sequence length="748" mass="85966">MAKNKKSTPVESDRAASNLSSDLSNPEYYFNRELSWLEFNKRVLHEAFDDRTPLLEKLKFLAIFSSNLDEFFMVRIAALKKQIEAQVHKLTPDGRTPEQQLKEISQELHPIIEKQHHYFCQTIRPQLIAQGIHILDYIDLNSEQRSYYQSYFEQQIFPILTPLAVDPSHPFPYISNRSLNLAVLVKDPEINEDRFARVKVPKKIARFVPLPPELHYLSEKSEKKEQEKSAEKTSIRWMGVPVEQIIAHNLEPLFPGMKIQEYYPFRITRNADLSVQEDEADDLLLAIEQELRKRRIGGSVVRMEILSNTPPDIREMLMREMSLQSEDVYEVQELVGLGDLMSFIALPISHLKDPQWSPRIPHRLQVFQELSDAFSSENEERTSIFKLIRQRDFFFHHPYDSFSATVQRFITEASWDPKVVAIKMTLYRTSGDSPIVQALIAAAENGKQVVVLVELKARFDEENNIQWARTLERAGVHVVYGLVGLKTHTKVVLVVRKESDTMRRYVHIGTGNYNPKTAKLYTDLGILSCREDLGADLSDLFNFLTGYSRQRSYRKLLVAPVNLRSRMMELIEREIKHAGDGHHARIVAKMNSLVDPQMIRALYRASQAGVQIDLIVRGICCLRPGIAGISDRIRVISIVGSLLEHSRIFYFHNQGTEEAYIGSADWMVRNLDRRVEAVTPIEDPQIKKDVEEILGVMLADNRHAWELQSDGIYVQRRPLEHSEPQSSQHIFIGGDGISGLGTEFNSLT</sequence>
<dbReference type="InterPro" id="IPR036830">
    <property type="entry name" value="PP_kinase_middle_dom_sf"/>
</dbReference>
<feature type="binding site" evidence="6">
    <location>
        <position position="458"/>
    </location>
    <ligand>
        <name>Mg(2+)</name>
        <dbReference type="ChEBI" id="CHEBI:18420"/>
    </ligand>
</feature>
<evidence type="ECO:0000259" key="9">
    <source>
        <dbReference type="Pfam" id="PF02503"/>
    </source>
</evidence>
<comment type="function">
    <text evidence="6 7">Catalyzes the reversible transfer of the terminal phosphate of ATP to form a long-chain polyphosphate (polyP).</text>
</comment>
<dbReference type="Pfam" id="PF17941">
    <property type="entry name" value="PP_kinase_C_1"/>
    <property type="match status" value="1"/>
</dbReference>
<evidence type="ECO:0000259" key="12">
    <source>
        <dbReference type="Pfam" id="PF17941"/>
    </source>
</evidence>
<dbReference type="SUPFAM" id="SSF56024">
    <property type="entry name" value="Phospholipase D/nuclease"/>
    <property type="match status" value="2"/>
</dbReference>
<evidence type="ECO:0000259" key="10">
    <source>
        <dbReference type="Pfam" id="PF13089"/>
    </source>
</evidence>
<dbReference type="Pfam" id="PF13089">
    <property type="entry name" value="PP_kinase_N"/>
    <property type="match status" value="1"/>
</dbReference>
<proteinExistence type="inferred from homology"/>
<comment type="similarity">
    <text evidence="6 7">Belongs to the polyphosphate kinase 1 (PPK1) family.</text>
</comment>
<evidence type="ECO:0000256" key="7">
    <source>
        <dbReference type="RuleBase" id="RU003800"/>
    </source>
</evidence>
<feature type="domain" description="Polyphosphate kinase C-terminal" evidence="12">
    <location>
        <begin position="383"/>
        <end position="549"/>
    </location>
</feature>
<comment type="cofactor">
    <cofactor evidence="6">
        <name>Mg(2+)</name>
        <dbReference type="ChEBI" id="CHEBI:18420"/>
    </cofactor>
</comment>
<keyword evidence="2 6" id="KW-0808">Transferase</keyword>
<comment type="catalytic activity">
    <reaction evidence="6 7">
        <text>[phosphate](n) + ATP = [phosphate](n+1) + ADP</text>
        <dbReference type="Rhea" id="RHEA:19573"/>
        <dbReference type="Rhea" id="RHEA-COMP:9859"/>
        <dbReference type="Rhea" id="RHEA-COMP:14280"/>
        <dbReference type="ChEBI" id="CHEBI:16838"/>
        <dbReference type="ChEBI" id="CHEBI:30616"/>
        <dbReference type="ChEBI" id="CHEBI:456216"/>
        <dbReference type="EC" id="2.7.4.1"/>
    </reaction>
</comment>
<dbReference type="GO" id="GO:0008976">
    <property type="term" value="F:polyphosphate kinase activity"/>
    <property type="evidence" value="ECO:0007669"/>
    <property type="project" value="UniProtKB-EC"/>
</dbReference>
<dbReference type="EMBL" id="JAQOSQ010000001">
    <property type="protein sequence ID" value="MDJ1181653.1"/>
    <property type="molecule type" value="Genomic_DNA"/>
</dbReference>
<evidence type="ECO:0000256" key="8">
    <source>
        <dbReference type="SAM" id="MobiDB-lite"/>
    </source>
</evidence>
<dbReference type="PANTHER" id="PTHR30218">
    <property type="entry name" value="POLYPHOSPHATE KINASE"/>
    <property type="match status" value="1"/>
</dbReference>
<feature type="domain" description="Polyphosphate kinase C-terminal" evidence="11">
    <location>
        <begin position="556"/>
        <end position="728"/>
    </location>
</feature>
<dbReference type="Pfam" id="PF02503">
    <property type="entry name" value="PP_kinase"/>
    <property type="match status" value="1"/>
</dbReference>
<dbReference type="Gene3D" id="3.30.1840.10">
    <property type="entry name" value="Polyphosphate kinase middle domain"/>
    <property type="match status" value="1"/>
</dbReference>
<keyword evidence="1 6" id="KW-0597">Phosphoprotein</keyword>
<feature type="active site" description="Phosphohistidine intermediate" evidence="6">
    <location>
        <position position="488"/>
    </location>
</feature>
<keyword evidence="14" id="KW-1185">Reference proteome</keyword>
<dbReference type="PANTHER" id="PTHR30218:SF0">
    <property type="entry name" value="POLYPHOSPHATE KINASE"/>
    <property type="match status" value="1"/>
</dbReference>
<dbReference type="PIRSF" id="PIRSF015589">
    <property type="entry name" value="PP_kinase"/>
    <property type="match status" value="1"/>
</dbReference>
<evidence type="ECO:0000256" key="6">
    <source>
        <dbReference type="HAMAP-Rule" id="MF_00347"/>
    </source>
</evidence>
<feature type="binding site" evidence="6">
    <location>
        <position position="428"/>
    </location>
    <ligand>
        <name>Mg(2+)</name>
        <dbReference type="ChEBI" id="CHEBI:18420"/>
    </ligand>
</feature>
<dbReference type="InterPro" id="IPR036832">
    <property type="entry name" value="PPK_N_dom_sf"/>
</dbReference>
<dbReference type="InterPro" id="IPR025198">
    <property type="entry name" value="PPK_N_dom"/>
</dbReference>
<evidence type="ECO:0000313" key="13">
    <source>
        <dbReference type="EMBL" id="MDJ1181653.1"/>
    </source>
</evidence>
<dbReference type="SUPFAM" id="SSF143724">
    <property type="entry name" value="PHP14-like"/>
    <property type="match status" value="1"/>
</dbReference>
<dbReference type="CDD" id="cd09168">
    <property type="entry name" value="PLDc_PaPPK1_C2_like"/>
    <property type="match status" value="1"/>
</dbReference>
<organism evidence="13 14">
    <name type="scientific">Roseofilum casamattae BLCC-M143</name>
    <dbReference type="NCBI Taxonomy" id="3022442"/>
    <lineage>
        <taxon>Bacteria</taxon>
        <taxon>Bacillati</taxon>
        <taxon>Cyanobacteriota</taxon>
        <taxon>Cyanophyceae</taxon>
        <taxon>Desertifilales</taxon>
        <taxon>Desertifilaceae</taxon>
        <taxon>Roseofilum</taxon>
        <taxon>Roseofilum casamattae</taxon>
    </lineage>
</organism>
<evidence type="ECO:0000313" key="14">
    <source>
        <dbReference type="Proteomes" id="UP001232992"/>
    </source>
</evidence>
<comment type="PTM">
    <text evidence="6 7">An intermediate of this reaction is the autophosphorylated ppk in which a phosphate is covalently linked to a histidine residue through a N-P bond.</text>
</comment>
<evidence type="ECO:0000256" key="1">
    <source>
        <dbReference type="ARBA" id="ARBA00022553"/>
    </source>
</evidence>
<feature type="domain" description="Polyphosphate kinase N-terminal" evidence="10">
    <location>
        <begin position="29"/>
        <end position="135"/>
    </location>
</feature>
<keyword evidence="3 6" id="KW-0547">Nucleotide-binding</keyword>
<dbReference type="Pfam" id="PF13090">
    <property type="entry name" value="PP_kinase_C"/>
    <property type="match status" value="1"/>
</dbReference>
<dbReference type="HAMAP" id="MF_00347">
    <property type="entry name" value="Polyphosphate_kinase"/>
    <property type="match status" value="1"/>
</dbReference>
<name>A0ABT7BR35_9CYAN</name>
<reference evidence="13 14" key="1">
    <citation type="submission" date="2023-01" db="EMBL/GenBank/DDBJ databases">
        <title>Novel diversity within Roseofilum (Cyanobacteria; Desertifilaceae) from marine benthic mats with descriptions of four novel species.</title>
        <authorList>
            <person name="Wang Y."/>
            <person name="Berthold D.E."/>
            <person name="Hu J."/>
            <person name="Lefler F.W."/>
            <person name="Laughinghouse H.D. IV."/>
        </authorList>
    </citation>
    <scope>NUCLEOTIDE SEQUENCE [LARGE SCALE GENOMIC DNA]</scope>
    <source>
        <strain evidence="13 14">BLCC-M143</strain>
    </source>
</reference>
<feature type="compositionally biased region" description="Polar residues" evidence="8">
    <location>
        <begin position="7"/>
        <end position="20"/>
    </location>
</feature>
<dbReference type="InterPro" id="IPR024953">
    <property type="entry name" value="PP_kinase_middle"/>
</dbReference>
<dbReference type="NCBIfam" id="NF003918">
    <property type="entry name" value="PRK05443.1-2"/>
    <property type="match status" value="1"/>
</dbReference>
<feature type="domain" description="Polyphosphate kinase middle" evidence="9">
    <location>
        <begin position="143"/>
        <end position="343"/>
    </location>
</feature>
<accession>A0ABT7BR35</accession>
<dbReference type="InterPro" id="IPR041108">
    <property type="entry name" value="PP_kinase_C_1"/>
</dbReference>
<keyword evidence="6" id="KW-0479">Metal-binding</keyword>
<keyword evidence="6" id="KW-0460">Magnesium</keyword>
<protein>
    <recommendedName>
        <fullName evidence="6 7">Polyphosphate kinase</fullName>
        <ecNumber evidence="6 7">2.7.4.1</ecNumber>
    </recommendedName>
    <alternativeName>
        <fullName evidence="6">ATP-polyphosphate phosphotransferase</fullName>
    </alternativeName>
    <alternativeName>
        <fullName evidence="6">Polyphosphoric acid kinase</fullName>
    </alternativeName>
</protein>
<dbReference type="Gene3D" id="1.20.58.310">
    <property type="entry name" value="Polyphosphate kinase N-terminal domain"/>
    <property type="match status" value="1"/>
</dbReference>
<evidence type="ECO:0000256" key="3">
    <source>
        <dbReference type="ARBA" id="ARBA00022741"/>
    </source>
</evidence>
<evidence type="ECO:0000256" key="4">
    <source>
        <dbReference type="ARBA" id="ARBA00022777"/>
    </source>
</evidence>
<dbReference type="InterPro" id="IPR003414">
    <property type="entry name" value="PP_kinase"/>
</dbReference>
<dbReference type="NCBIfam" id="TIGR03705">
    <property type="entry name" value="poly_P_kin"/>
    <property type="match status" value="1"/>
</dbReference>
<gene>
    <name evidence="13" type="primary">ppk1</name>
    <name evidence="6" type="synonym">ppk</name>
    <name evidence="13" type="ORF">PMH09_00465</name>
</gene>
<comment type="caution">
    <text evidence="13">The sequence shown here is derived from an EMBL/GenBank/DDBJ whole genome shotgun (WGS) entry which is preliminary data.</text>
</comment>
<dbReference type="EC" id="2.7.4.1" evidence="6 7"/>
<dbReference type="SUPFAM" id="SSF140356">
    <property type="entry name" value="PPK N-terminal domain-like"/>
    <property type="match status" value="1"/>
</dbReference>
<keyword evidence="4 6" id="KW-0418">Kinase</keyword>
<evidence type="ECO:0000256" key="2">
    <source>
        <dbReference type="ARBA" id="ARBA00022679"/>
    </source>
</evidence>
<feature type="region of interest" description="Disordered" evidence="8">
    <location>
        <begin position="1"/>
        <end position="20"/>
    </location>
</feature>
<feature type="binding site" evidence="6">
    <location>
        <position position="617"/>
    </location>
    <ligand>
        <name>ATP</name>
        <dbReference type="ChEBI" id="CHEBI:30616"/>
    </ligand>
</feature>
<dbReference type="NCBIfam" id="NF003921">
    <property type="entry name" value="PRK05443.2-2"/>
    <property type="match status" value="1"/>
</dbReference>
<feature type="binding site" evidence="6">
    <location>
        <position position="521"/>
    </location>
    <ligand>
        <name>ATP</name>
        <dbReference type="ChEBI" id="CHEBI:30616"/>
    </ligand>
</feature>
<dbReference type="InterPro" id="IPR025200">
    <property type="entry name" value="PPK_C_dom2"/>
</dbReference>
<dbReference type="Proteomes" id="UP001232992">
    <property type="component" value="Unassembled WGS sequence"/>
</dbReference>
<dbReference type="CDD" id="cd09165">
    <property type="entry name" value="PLDc_PaPPK1_C1_like"/>
    <property type="match status" value="1"/>
</dbReference>
<evidence type="ECO:0000259" key="11">
    <source>
        <dbReference type="Pfam" id="PF13090"/>
    </source>
</evidence>
<dbReference type="Gene3D" id="3.30.870.10">
    <property type="entry name" value="Endonuclease Chain A"/>
    <property type="match status" value="2"/>
</dbReference>
<dbReference type="RefSeq" id="WP_283756308.1">
    <property type="nucleotide sequence ID" value="NZ_JAQOSQ010000001.1"/>
</dbReference>
<dbReference type="NCBIfam" id="NF003917">
    <property type="entry name" value="PRK05443.1-1"/>
    <property type="match status" value="1"/>
</dbReference>
<evidence type="ECO:0000256" key="5">
    <source>
        <dbReference type="ARBA" id="ARBA00022840"/>
    </source>
</evidence>
<keyword evidence="5 6" id="KW-0067">ATP-binding</keyword>
<feature type="binding site" evidence="6">
    <location>
        <position position="67"/>
    </location>
    <ligand>
        <name>ATP</name>
        <dbReference type="ChEBI" id="CHEBI:30616"/>
    </ligand>
</feature>